<evidence type="ECO:0000256" key="2">
    <source>
        <dbReference type="ARBA" id="ARBA00022448"/>
    </source>
</evidence>
<evidence type="ECO:0000256" key="1">
    <source>
        <dbReference type="ARBA" id="ARBA00004651"/>
    </source>
</evidence>
<proteinExistence type="predicted"/>
<keyword evidence="4 7" id="KW-0812">Transmembrane</keyword>
<dbReference type="InterPro" id="IPR035906">
    <property type="entry name" value="MetI-like_sf"/>
</dbReference>
<evidence type="ECO:0000256" key="3">
    <source>
        <dbReference type="ARBA" id="ARBA00022475"/>
    </source>
</evidence>
<evidence type="ECO:0000256" key="7">
    <source>
        <dbReference type="SAM" id="Phobius"/>
    </source>
</evidence>
<dbReference type="PANTHER" id="PTHR43744">
    <property type="entry name" value="ABC TRANSPORTER PERMEASE PROTEIN MG189-RELATED-RELATED"/>
    <property type="match status" value="1"/>
</dbReference>
<name>A0A6J6NY98_9ZZZZ</name>
<evidence type="ECO:0000256" key="5">
    <source>
        <dbReference type="ARBA" id="ARBA00022989"/>
    </source>
</evidence>
<feature type="domain" description="ABC transmembrane type-1" evidence="8">
    <location>
        <begin position="87"/>
        <end position="282"/>
    </location>
</feature>
<feature type="transmembrane region" description="Helical" evidence="7">
    <location>
        <begin position="86"/>
        <end position="110"/>
    </location>
</feature>
<accession>A0A6J6NY98</accession>
<dbReference type="InterPro" id="IPR000515">
    <property type="entry name" value="MetI-like"/>
</dbReference>
<dbReference type="Gene3D" id="1.10.3720.10">
    <property type="entry name" value="MetI-like"/>
    <property type="match status" value="1"/>
</dbReference>
<sequence length="292" mass="32026">MITTTARPKLLTKLLRRKPKSRRMSLMGYIILATVTFASVFPFYWMFVVASNGSDEISKNPPTLIPGGNFFKVVADVYSVVPFNRALLNTLIVGTIVALAQVFFSALAGFAFAKLNFKGRRFMVLFVIGTMMLPSQLGIIPLFMLVSAVGWFDTLLALIVPALVTAFGVFWMRQIIDAQVPNELLEAASIDGAGVLRVYWSIVLPIIRQSSFVLGLFSFLATWNDFLWPGLVLASPDNYTAQIAVTQLQASYVLDYALNMGGAFMATAPLLLLFIFVGRRLVSGVMDGAVKG</sequence>
<protein>
    <submittedName>
        <fullName evidence="9">Unannotated protein</fullName>
    </submittedName>
</protein>
<keyword evidence="3" id="KW-1003">Cell membrane</keyword>
<dbReference type="PANTHER" id="PTHR43744:SF12">
    <property type="entry name" value="ABC TRANSPORTER PERMEASE PROTEIN MG189-RELATED"/>
    <property type="match status" value="1"/>
</dbReference>
<feature type="transmembrane region" description="Helical" evidence="7">
    <location>
        <begin position="122"/>
        <end position="145"/>
    </location>
</feature>
<evidence type="ECO:0000259" key="8">
    <source>
        <dbReference type="PROSITE" id="PS50928"/>
    </source>
</evidence>
<reference evidence="9" key="1">
    <citation type="submission" date="2020-05" db="EMBL/GenBank/DDBJ databases">
        <authorList>
            <person name="Chiriac C."/>
            <person name="Salcher M."/>
            <person name="Ghai R."/>
            <person name="Kavagutti S V."/>
        </authorList>
    </citation>
    <scope>NUCLEOTIDE SEQUENCE</scope>
</reference>
<comment type="subcellular location">
    <subcellularLocation>
        <location evidence="1">Cell membrane</location>
        <topology evidence="1">Multi-pass membrane protein</topology>
    </subcellularLocation>
</comment>
<dbReference type="GO" id="GO:0005886">
    <property type="term" value="C:plasma membrane"/>
    <property type="evidence" value="ECO:0007669"/>
    <property type="project" value="UniProtKB-SubCell"/>
</dbReference>
<evidence type="ECO:0000256" key="6">
    <source>
        <dbReference type="ARBA" id="ARBA00023136"/>
    </source>
</evidence>
<feature type="transmembrane region" description="Helical" evidence="7">
    <location>
        <begin position="26"/>
        <end position="47"/>
    </location>
</feature>
<evidence type="ECO:0000313" key="9">
    <source>
        <dbReference type="EMBL" id="CAB4689628.1"/>
    </source>
</evidence>
<keyword evidence="6 7" id="KW-0472">Membrane</keyword>
<feature type="transmembrane region" description="Helical" evidence="7">
    <location>
        <begin position="198"/>
        <end position="223"/>
    </location>
</feature>
<dbReference type="Pfam" id="PF00528">
    <property type="entry name" value="BPD_transp_1"/>
    <property type="match status" value="1"/>
</dbReference>
<organism evidence="9">
    <name type="scientific">freshwater metagenome</name>
    <dbReference type="NCBI Taxonomy" id="449393"/>
    <lineage>
        <taxon>unclassified sequences</taxon>
        <taxon>metagenomes</taxon>
        <taxon>ecological metagenomes</taxon>
    </lineage>
</organism>
<dbReference type="GO" id="GO:0055085">
    <property type="term" value="P:transmembrane transport"/>
    <property type="evidence" value="ECO:0007669"/>
    <property type="project" value="InterPro"/>
</dbReference>
<keyword evidence="2" id="KW-0813">Transport</keyword>
<dbReference type="CDD" id="cd06261">
    <property type="entry name" value="TM_PBP2"/>
    <property type="match status" value="1"/>
</dbReference>
<evidence type="ECO:0000256" key="4">
    <source>
        <dbReference type="ARBA" id="ARBA00022692"/>
    </source>
</evidence>
<dbReference type="SUPFAM" id="SSF161098">
    <property type="entry name" value="MetI-like"/>
    <property type="match status" value="1"/>
</dbReference>
<dbReference type="AlphaFoldDB" id="A0A6J6NY98"/>
<feature type="transmembrane region" description="Helical" evidence="7">
    <location>
        <begin position="256"/>
        <end position="277"/>
    </location>
</feature>
<dbReference type="EMBL" id="CAEZXK010000021">
    <property type="protein sequence ID" value="CAB4689628.1"/>
    <property type="molecule type" value="Genomic_DNA"/>
</dbReference>
<gene>
    <name evidence="9" type="ORF">UFOPK2370_00865</name>
</gene>
<dbReference type="PROSITE" id="PS50928">
    <property type="entry name" value="ABC_TM1"/>
    <property type="match status" value="1"/>
</dbReference>
<keyword evidence="5 7" id="KW-1133">Transmembrane helix</keyword>
<feature type="transmembrane region" description="Helical" evidence="7">
    <location>
        <begin position="151"/>
        <end position="172"/>
    </location>
</feature>